<keyword evidence="3 5" id="KW-0371">Homeobox</keyword>
<evidence type="ECO:0000256" key="2">
    <source>
        <dbReference type="ARBA" id="ARBA00023125"/>
    </source>
</evidence>
<dbReference type="GO" id="GO:0000981">
    <property type="term" value="F:DNA-binding transcription factor activity, RNA polymerase II-specific"/>
    <property type="evidence" value="ECO:0007669"/>
    <property type="project" value="InterPro"/>
</dbReference>
<evidence type="ECO:0000256" key="3">
    <source>
        <dbReference type="ARBA" id="ARBA00023155"/>
    </source>
</evidence>
<evidence type="ECO:0000313" key="9">
    <source>
        <dbReference type="Ensembl" id="ENSSHAP00000035009.1"/>
    </source>
</evidence>
<dbReference type="SMART" id="SM00389">
    <property type="entry name" value="HOX"/>
    <property type="match status" value="1"/>
</dbReference>
<reference evidence="9" key="2">
    <citation type="submission" date="2025-08" db="UniProtKB">
        <authorList>
            <consortium name="Ensembl"/>
        </authorList>
    </citation>
    <scope>IDENTIFICATION</scope>
</reference>
<feature type="compositionally biased region" description="Basic and acidic residues" evidence="7">
    <location>
        <begin position="56"/>
        <end position="73"/>
    </location>
</feature>
<dbReference type="GO" id="GO:0000977">
    <property type="term" value="F:RNA polymerase II transcription regulatory region sequence-specific DNA binding"/>
    <property type="evidence" value="ECO:0007669"/>
    <property type="project" value="TreeGrafter"/>
</dbReference>
<dbReference type="PANTHER" id="PTHR24329:SF303">
    <property type="entry name" value="PAIRED MESODERM HOMEOBOX PROTEIN 2A"/>
    <property type="match status" value="1"/>
</dbReference>
<feature type="region of interest" description="Disordered" evidence="7">
    <location>
        <begin position="1"/>
        <end position="122"/>
    </location>
</feature>
<keyword evidence="2 5" id="KW-0238">DNA-binding</keyword>
<dbReference type="InterPro" id="IPR009057">
    <property type="entry name" value="Homeodomain-like_sf"/>
</dbReference>
<dbReference type="GeneTree" id="ENSGT00940000165437"/>
<evidence type="ECO:0000256" key="1">
    <source>
        <dbReference type="ARBA" id="ARBA00004123"/>
    </source>
</evidence>
<dbReference type="Gene3D" id="1.10.10.60">
    <property type="entry name" value="Homeodomain-like"/>
    <property type="match status" value="1"/>
</dbReference>
<keyword evidence="10" id="KW-1185">Reference proteome</keyword>
<feature type="region of interest" description="Disordered" evidence="7">
    <location>
        <begin position="257"/>
        <end position="317"/>
    </location>
</feature>
<sequence>MLAPGSQHQGQGQDQDHILEENPEPTAQEPSEEEEKVEDKSEAEEKVDEDEAEVGVGDRKLSSEERRETHSDGELLSLPDDGQRPTGTPPQGQELPLPPATPAAADPAVLNPEGYPRLPDFQAGGIRAPTPIAVAIPIPVQIRTESGRSRTVHVIASCFIDGLMEQSSGQQAAREDNEEQRPAEAGGEGRHSDEERPSEIGFAGLGLGLGFGAEVQAGLEELMEAGWIGGEEGAAASAAAAAAGAAAATAAVVAAAATGGRRSRRRNRNRANQEEQAGGAEAPNVGNPPASAAPGASAASSTVATPVNETAPPVEPDLAEGAGARLAQAPAKKPRSERTTFTALQLEELERAFQECQYPDVSVREELALRLDLTEAKVQVWFQNHRAKLRRTGMFRNFNDSTFEPPPNYLRDAQLIGNHFNALWRGMPYAMPMLHMMPPIAPPMPPPVPPPMPPPVPPPMPPPVPPPMVPPMARPLVPPMAAHMMPGLVPRMVVPMIPRMAMPPMMPPMMLPHVAPPMIPPMGPFIPLGMPPRVAVPLAPLVVPRLVVPYVFPPGAPPVAPFVGPNPNAALGIPPPGAPPMAP</sequence>
<feature type="region of interest" description="Disordered" evidence="7">
    <location>
        <begin position="166"/>
        <end position="201"/>
    </location>
</feature>
<reference evidence="9 10" key="1">
    <citation type="journal article" date="2011" name="Proc. Natl. Acad. Sci. U.S.A.">
        <title>Genetic diversity and population structure of the endangered marsupial Sarcophilus harrisii (Tasmanian devil).</title>
        <authorList>
            <person name="Miller W."/>
            <person name="Hayes V.M."/>
            <person name="Ratan A."/>
            <person name="Petersen D.C."/>
            <person name="Wittekindt N.E."/>
            <person name="Miller J."/>
            <person name="Walenz B."/>
            <person name="Knight J."/>
            <person name="Qi J."/>
            <person name="Zhao F."/>
            <person name="Wang Q."/>
            <person name="Bedoya-Reina O.C."/>
            <person name="Katiyar N."/>
            <person name="Tomsho L.P."/>
            <person name="Kasson L.M."/>
            <person name="Hardie R.A."/>
            <person name="Woodbridge P."/>
            <person name="Tindall E.A."/>
            <person name="Bertelsen M.F."/>
            <person name="Dixon D."/>
            <person name="Pyecroft S."/>
            <person name="Helgen K.M."/>
            <person name="Lesk A.M."/>
            <person name="Pringle T.H."/>
            <person name="Patterson N."/>
            <person name="Zhang Y."/>
            <person name="Kreiss A."/>
            <person name="Woods G.M."/>
            <person name="Jones M.E."/>
            <person name="Schuster S.C."/>
        </authorList>
    </citation>
    <scope>NUCLEOTIDE SEQUENCE [LARGE SCALE GENOMIC DNA]</scope>
</reference>
<dbReference type="PANTHER" id="PTHR24329">
    <property type="entry name" value="HOMEOBOX PROTEIN ARISTALESS"/>
    <property type="match status" value="1"/>
</dbReference>
<dbReference type="InParanoid" id="A0A7N4PBE1"/>
<protein>
    <recommendedName>
        <fullName evidence="8">Homeobox domain-containing protein</fullName>
    </recommendedName>
</protein>
<dbReference type="FunFam" id="1.10.10.60:FF:000679">
    <property type="entry name" value="Homeobox protein aristaless"/>
    <property type="match status" value="1"/>
</dbReference>
<evidence type="ECO:0000313" key="10">
    <source>
        <dbReference type="Proteomes" id="UP000007648"/>
    </source>
</evidence>
<gene>
    <name evidence="9" type="primary">LOC116419028</name>
</gene>
<feature type="domain" description="Homeobox" evidence="8">
    <location>
        <begin position="332"/>
        <end position="392"/>
    </location>
</feature>
<dbReference type="Ensembl" id="ENSSHAT00000052194.1">
    <property type="protein sequence ID" value="ENSSHAP00000035009.1"/>
    <property type="gene ID" value="ENSSHAG00000023345.1"/>
</dbReference>
<dbReference type="PROSITE" id="PS50071">
    <property type="entry name" value="HOMEOBOX_2"/>
    <property type="match status" value="1"/>
</dbReference>
<dbReference type="Proteomes" id="UP000007648">
    <property type="component" value="Unassembled WGS sequence"/>
</dbReference>
<evidence type="ECO:0000256" key="7">
    <source>
        <dbReference type="SAM" id="MobiDB-lite"/>
    </source>
</evidence>
<dbReference type="AlphaFoldDB" id="A0A7N4PBE1"/>
<dbReference type="GO" id="GO:0005634">
    <property type="term" value="C:nucleus"/>
    <property type="evidence" value="ECO:0007669"/>
    <property type="project" value="UniProtKB-SubCell"/>
</dbReference>
<proteinExistence type="predicted"/>
<dbReference type="InterPro" id="IPR001356">
    <property type="entry name" value="HD"/>
</dbReference>
<keyword evidence="4 5" id="KW-0539">Nucleus</keyword>
<accession>A0A7N4PBE1</accession>
<dbReference type="InterPro" id="IPR017970">
    <property type="entry name" value="Homeobox_CS"/>
</dbReference>
<feature type="compositionally biased region" description="Basic and acidic residues" evidence="7">
    <location>
        <begin position="173"/>
        <end position="198"/>
    </location>
</feature>
<name>A0A7N4PBE1_SARHA</name>
<feature type="DNA-binding region" description="Homeobox" evidence="5">
    <location>
        <begin position="334"/>
        <end position="393"/>
    </location>
</feature>
<reference evidence="9" key="3">
    <citation type="submission" date="2025-09" db="UniProtKB">
        <authorList>
            <consortium name="Ensembl"/>
        </authorList>
    </citation>
    <scope>IDENTIFICATION</scope>
</reference>
<evidence type="ECO:0000259" key="8">
    <source>
        <dbReference type="PROSITE" id="PS50071"/>
    </source>
</evidence>
<organism evidence="9 10">
    <name type="scientific">Sarcophilus harrisii</name>
    <name type="common">Tasmanian devil</name>
    <name type="synonym">Sarcophilus laniarius</name>
    <dbReference type="NCBI Taxonomy" id="9305"/>
    <lineage>
        <taxon>Eukaryota</taxon>
        <taxon>Metazoa</taxon>
        <taxon>Chordata</taxon>
        <taxon>Craniata</taxon>
        <taxon>Vertebrata</taxon>
        <taxon>Euteleostomi</taxon>
        <taxon>Mammalia</taxon>
        <taxon>Metatheria</taxon>
        <taxon>Dasyuromorphia</taxon>
        <taxon>Dasyuridae</taxon>
        <taxon>Sarcophilus</taxon>
    </lineage>
</organism>
<dbReference type="InterPro" id="IPR050649">
    <property type="entry name" value="Paired_Homeobox_TFs"/>
</dbReference>
<dbReference type="SUPFAM" id="SSF46689">
    <property type="entry name" value="Homeodomain-like"/>
    <property type="match status" value="1"/>
</dbReference>
<evidence type="ECO:0000256" key="6">
    <source>
        <dbReference type="RuleBase" id="RU000682"/>
    </source>
</evidence>
<dbReference type="CDD" id="cd00086">
    <property type="entry name" value="homeodomain"/>
    <property type="match status" value="1"/>
</dbReference>
<dbReference type="PROSITE" id="PS00027">
    <property type="entry name" value="HOMEOBOX_1"/>
    <property type="match status" value="1"/>
</dbReference>
<evidence type="ECO:0000256" key="5">
    <source>
        <dbReference type="PROSITE-ProRule" id="PRU00108"/>
    </source>
</evidence>
<comment type="subcellular location">
    <subcellularLocation>
        <location evidence="1 5 6">Nucleus</location>
    </subcellularLocation>
</comment>
<feature type="compositionally biased region" description="Low complexity" evidence="7">
    <location>
        <begin position="274"/>
        <end position="306"/>
    </location>
</feature>
<dbReference type="Pfam" id="PF00046">
    <property type="entry name" value="Homeodomain"/>
    <property type="match status" value="1"/>
</dbReference>
<evidence type="ECO:0000256" key="4">
    <source>
        <dbReference type="ARBA" id="ARBA00023242"/>
    </source>
</evidence>